<name>A0A0B2A509_9MICO</name>
<dbReference type="OrthoDB" id="3531194at2"/>
<dbReference type="Pfam" id="PF11706">
    <property type="entry name" value="zf-CGNR"/>
    <property type="match status" value="1"/>
</dbReference>
<dbReference type="AlphaFoldDB" id="A0A0B2A509"/>
<protein>
    <submittedName>
        <fullName evidence="2">Conserved protein containing a Zn-ribbon-like motif, possibly RNA-binding</fullName>
    </submittedName>
</protein>
<proteinExistence type="predicted"/>
<keyword evidence="3" id="KW-1185">Reference proteome</keyword>
<dbReference type="InterPro" id="IPR023286">
    <property type="entry name" value="ABATE_dom_sf"/>
</dbReference>
<reference evidence="2 3" key="1">
    <citation type="submission" date="2014-11" db="EMBL/GenBank/DDBJ databases">
        <title>Genome sequence of Microbacterium mangrovi MUSC 115(T).</title>
        <authorList>
            <person name="Lee L.-H."/>
        </authorList>
    </citation>
    <scope>NUCLEOTIDE SEQUENCE [LARGE SCALE GENOMIC DNA]</scope>
    <source>
        <strain evidence="2 3">MUSC 115</strain>
    </source>
</reference>
<dbReference type="EMBL" id="JTDK01000006">
    <property type="protein sequence ID" value="KHK98599.1"/>
    <property type="molecule type" value="Genomic_DNA"/>
</dbReference>
<evidence type="ECO:0000313" key="3">
    <source>
        <dbReference type="Proteomes" id="UP000031030"/>
    </source>
</evidence>
<gene>
    <name evidence="2" type="ORF">LK09_06470</name>
</gene>
<sequence>MFAPDTRSMLQAAVELVNSASDPDTLVDSADVRAWARAHTYLPRCDGTADELRAMRAVRAPLRALLTAPRDEAAELVNDILRELDVHPQVVRHDEQDWHVHLVGADAPLAQWVLGDTAWAMIDLLREDELSRIAVCADATCDGLVLDLSRNRSRKFCSTRCANRNATAAFRSRQRAAASTD</sequence>
<dbReference type="Gene3D" id="1.10.3300.10">
    <property type="entry name" value="Jann2411-like domain"/>
    <property type="match status" value="1"/>
</dbReference>
<evidence type="ECO:0000313" key="2">
    <source>
        <dbReference type="EMBL" id="KHK98599.1"/>
    </source>
</evidence>
<evidence type="ECO:0000259" key="1">
    <source>
        <dbReference type="Pfam" id="PF11706"/>
    </source>
</evidence>
<dbReference type="RefSeq" id="WP_039397264.1">
    <property type="nucleotide sequence ID" value="NZ_JTDK01000006.1"/>
</dbReference>
<feature type="domain" description="Zinc finger CGNR" evidence="1">
    <location>
        <begin position="132"/>
        <end position="174"/>
    </location>
</feature>
<accession>A0A0B2A509</accession>
<dbReference type="Pfam" id="PF07336">
    <property type="entry name" value="ABATE"/>
    <property type="match status" value="1"/>
</dbReference>
<dbReference type="PANTHER" id="PTHR35525">
    <property type="entry name" value="BLL6575 PROTEIN"/>
    <property type="match status" value="1"/>
</dbReference>
<dbReference type="InterPro" id="IPR010852">
    <property type="entry name" value="ABATE"/>
</dbReference>
<dbReference type="InterPro" id="IPR021005">
    <property type="entry name" value="Znf_CGNR"/>
</dbReference>
<dbReference type="Proteomes" id="UP000031030">
    <property type="component" value="Unassembled WGS sequence"/>
</dbReference>
<organism evidence="2 3">
    <name type="scientific">Microbacterium mangrovi</name>
    <dbReference type="NCBI Taxonomy" id="1348253"/>
    <lineage>
        <taxon>Bacteria</taxon>
        <taxon>Bacillati</taxon>
        <taxon>Actinomycetota</taxon>
        <taxon>Actinomycetes</taxon>
        <taxon>Micrococcales</taxon>
        <taxon>Microbacteriaceae</taxon>
        <taxon>Microbacterium</taxon>
    </lineage>
</organism>
<dbReference type="PANTHER" id="PTHR35525:SF3">
    <property type="entry name" value="BLL6575 PROTEIN"/>
    <property type="match status" value="1"/>
</dbReference>
<dbReference type="SUPFAM" id="SSF160904">
    <property type="entry name" value="Jann2411-like"/>
    <property type="match status" value="1"/>
</dbReference>
<comment type="caution">
    <text evidence="2">The sequence shown here is derived from an EMBL/GenBank/DDBJ whole genome shotgun (WGS) entry which is preliminary data.</text>
</comment>